<reference evidence="8 9" key="1">
    <citation type="submission" date="2012-06" db="EMBL/GenBank/DDBJ databases">
        <title>Finished chromosome of genome of Oscillatoria acuminata PCC 6304.</title>
        <authorList>
            <consortium name="US DOE Joint Genome Institute"/>
            <person name="Gugger M."/>
            <person name="Coursin T."/>
            <person name="Rippka R."/>
            <person name="Tandeau De Marsac N."/>
            <person name="Huntemann M."/>
            <person name="Wei C.-L."/>
            <person name="Han J."/>
            <person name="Detter J.C."/>
            <person name="Han C."/>
            <person name="Tapia R."/>
            <person name="Davenport K."/>
            <person name="Daligault H."/>
            <person name="Erkkila T."/>
            <person name="Gu W."/>
            <person name="Munk A.C.C."/>
            <person name="Teshima H."/>
            <person name="Xu Y."/>
            <person name="Chain P."/>
            <person name="Chen A."/>
            <person name="Krypides N."/>
            <person name="Mavromatis K."/>
            <person name="Markowitz V."/>
            <person name="Szeto E."/>
            <person name="Ivanova N."/>
            <person name="Mikhailova N."/>
            <person name="Ovchinnikova G."/>
            <person name="Pagani I."/>
            <person name="Pati A."/>
            <person name="Goodwin L."/>
            <person name="Peters L."/>
            <person name="Pitluck S."/>
            <person name="Woyke T."/>
            <person name="Kerfeld C."/>
        </authorList>
    </citation>
    <scope>NUCLEOTIDE SEQUENCE [LARGE SCALE GENOMIC DNA]</scope>
    <source>
        <strain evidence="8 9">PCC 6304</strain>
    </source>
</reference>
<evidence type="ECO:0000259" key="7">
    <source>
        <dbReference type="PROSITE" id="PS50885"/>
    </source>
</evidence>
<dbReference type="Gene3D" id="1.10.287.950">
    <property type="entry name" value="Methyl-accepting chemotaxis protein"/>
    <property type="match status" value="1"/>
</dbReference>
<dbReference type="InterPro" id="IPR003660">
    <property type="entry name" value="HAMP_dom"/>
</dbReference>
<dbReference type="PROSITE" id="PS50885">
    <property type="entry name" value="HAMP"/>
    <property type="match status" value="1"/>
</dbReference>
<evidence type="ECO:0000256" key="5">
    <source>
        <dbReference type="SAM" id="Phobius"/>
    </source>
</evidence>
<dbReference type="PANTHER" id="PTHR32089:SF120">
    <property type="entry name" value="METHYL-ACCEPTING CHEMOTAXIS PROTEIN TLPQ"/>
    <property type="match status" value="1"/>
</dbReference>
<keyword evidence="5" id="KW-0812">Transmembrane</keyword>
<dbReference type="Proteomes" id="UP000010367">
    <property type="component" value="Chromosome"/>
</dbReference>
<dbReference type="STRING" id="56110.Oscil6304_1342"/>
<feature type="transmembrane region" description="Helical" evidence="5">
    <location>
        <begin position="225"/>
        <end position="246"/>
    </location>
</feature>
<dbReference type="HOGENOM" id="CLU_000445_107_27_3"/>
<keyword evidence="5" id="KW-0472">Membrane</keyword>
<dbReference type="InterPro" id="IPR024478">
    <property type="entry name" value="HlyB_4HB_MCP"/>
</dbReference>
<dbReference type="SUPFAM" id="SSF58104">
    <property type="entry name" value="Methyl-accepting chemotaxis protein (MCP) signaling domain"/>
    <property type="match status" value="1"/>
</dbReference>
<dbReference type="PATRIC" id="fig|56110.3.peg.1620"/>
<dbReference type="FunCoup" id="K9TF62">
    <property type="interactions" value="91"/>
</dbReference>
<feature type="coiled-coil region" evidence="4">
    <location>
        <begin position="555"/>
        <end position="582"/>
    </location>
</feature>
<dbReference type="RefSeq" id="WP_015147701.1">
    <property type="nucleotide sequence ID" value="NC_019693.1"/>
</dbReference>
<dbReference type="AlphaFoldDB" id="K9TF62"/>
<dbReference type="InParanoid" id="K9TF62"/>
<dbReference type="GO" id="GO:0006935">
    <property type="term" value="P:chemotaxis"/>
    <property type="evidence" value="ECO:0007669"/>
    <property type="project" value="InterPro"/>
</dbReference>
<dbReference type="eggNOG" id="COG0840">
    <property type="taxonomic scope" value="Bacteria"/>
</dbReference>
<dbReference type="SMART" id="SM00283">
    <property type="entry name" value="MA"/>
    <property type="match status" value="1"/>
</dbReference>
<comment type="similarity">
    <text evidence="2">Belongs to the methyl-accepting chemotaxis (MCP) protein family.</text>
</comment>
<keyword evidence="4" id="KW-0175">Coiled coil</keyword>
<dbReference type="FunFam" id="1.10.287.950:FF:000001">
    <property type="entry name" value="Methyl-accepting chemotaxis sensory transducer"/>
    <property type="match status" value="1"/>
</dbReference>
<dbReference type="InterPro" id="IPR004090">
    <property type="entry name" value="Chemotax_Me-accpt_rcpt"/>
</dbReference>
<accession>K9TF62</accession>
<feature type="domain" description="Methyl-accepting transducer" evidence="6">
    <location>
        <begin position="309"/>
        <end position="545"/>
    </location>
</feature>
<protein>
    <submittedName>
        <fullName evidence="8">Methyl-accepting chemotaxis protein</fullName>
    </submittedName>
</protein>
<dbReference type="PANTHER" id="PTHR32089">
    <property type="entry name" value="METHYL-ACCEPTING CHEMOTAXIS PROTEIN MCPB"/>
    <property type="match status" value="1"/>
</dbReference>
<evidence type="ECO:0000313" key="8">
    <source>
        <dbReference type="EMBL" id="AFY81053.1"/>
    </source>
</evidence>
<proteinExistence type="inferred from homology"/>
<dbReference type="PROSITE" id="PS50111">
    <property type="entry name" value="CHEMOTAXIS_TRANSDUC_2"/>
    <property type="match status" value="1"/>
</dbReference>
<dbReference type="GO" id="GO:0016020">
    <property type="term" value="C:membrane"/>
    <property type="evidence" value="ECO:0007669"/>
    <property type="project" value="InterPro"/>
</dbReference>
<feature type="transmembrane region" description="Helical" evidence="5">
    <location>
        <begin position="12"/>
        <end position="32"/>
    </location>
</feature>
<evidence type="ECO:0000256" key="3">
    <source>
        <dbReference type="PROSITE-ProRule" id="PRU00284"/>
    </source>
</evidence>
<dbReference type="InterPro" id="IPR004089">
    <property type="entry name" value="MCPsignal_dom"/>
</dbReference>
<evidence type="ECO:0000256" key="1">
    <source>
        <dbReference type="ARBA" id="ARBA00023224"/>
    </source>
</evidence>
<evidence type="ECO:0000256" key="4">
    <source>
        <dbReference type="SAM" id="Coils"/>
    </source>
</evidence>
<evidence type="ECO:0000256" key="2">
    <source>
        <dbReference type="ARBA" id="ARBA00029447"/>
    </source>
</evidence>
<organism evidence="8 9">
    <name type="scientific">Oscillatoria acuminata PCC 6304</name>
    <dbReference type="NCBI Taxonomy" id="56110"/>
    <lineage>
        <taxon>Bacteria</taxon>
        <taxon>Bacillati</taxon>
        <taxon>Cyanobacteriota</taxon>
        <taxon>Cyanophyceae</taxon>
        <taxon>Oscillatoriophycideae</taxon>
        <taxon>Oscillatoriales</taxon>
        <taxon>Oscillatoriaceae</taxon>
        <taxon>Oscillatoria</taxon>
    </lineage>
</organism>
<dbReference type="GO" id="GO:0007165">
    <property type="term" value="P:signal transduction"/>
    <property type="evidence" value="ECO:0007669"/>
    <property type="project" value="UniProtKB-KW"/>
</dbReference>
<gene>
    <name evidence="8" type="ORF">Oscil6304_1342</name>
</gene>
<sequence length="583" mass="64017">MFRNLSLQARMLAAFIFMGLIVLSVALVGWGGNYRLSNRLSSITSNAMPSTSALWKIKEGQTQIQSAERLLLNPRSSNERRIVAKERINRAWQQINQAFAQYNNIVGKDLEETRLYNQFMEAWNQWKQIHEQFLQLNQEFEAANILQPWETQVQLWEAGQSNSPQMASARAAAALLERMNDQRTRRNIPAYQGAEETLQEVVEYNQNEASQVVRDAEQDVAESSFWVVLGMLLGPLTALIFGFYFSTTIAKPLGAKIVGVVRVAEKISSGDLTTAVTVTETQDEIGRLTAAFAQMTQKLNSLIRQVQHSGIQITSSTTEIAASGKQLEATVTEQVASTNEVVATAKEIAATSGELVKTMDQVGELAGQTAIAAGTGQQEIVRMESTMRQLANATASISAKLGVISEKANNINSVVTTITKVADQTNLLSLNAAIEAEKAGEYGTGFAVVAREIRRLADQTAIATLDIETMVKDMQSAVSTGVMEMDKFTTEVSRGVEDVRTISGQIGKIIERVQSLTPRFDAVTKGMEDQSEGAQQISDAMVQLSEASRQTAQSLRDTNRAIEQLNEAAQGLQREISFFKVQM</sequence>
<dbReference type="PRINTS" id="PR00260">
    <property type="entry name" value="CHEMTRNSDUCR"/>
</dbReference>
<dbReference type="OrthoDB" id="457060at2"/>
<keyword evidence="1 3" id="KW-0807">Transducer</keyword>
<keyword evidence="9" id="KW-1185">Reference proteome</keyword>
<dbReference type="Pfam" id="PF12729">
    <property type="entry name" value="4HB_MCP_1"/>
    <property type="match status" value="1"/>
</dbReference>
<feature type="domain" description="HAMP" evidence="7">
    <location>
        <begin position="251"/>
        <end position="304"/>
    </location>
</feature>
<dbReference type="Pfam" id="PF00015">
    <property type="entry name" value="MCPsignal"/>
    <property type="match status" value="1"/>
</dbReference>
<dbReference type="SMART" id="SM00304">
    <property type="entry name" value="HAMP"/>
    <property type="match status" value="1"/>
</dbReference>
<name>K9TF62_9CYAN</name>
<keyword evidence="5" id="KW-1133">Transmembrane helix</keyword>
<dbReference type="KEGG" id="oac:Oscil6304_1342"/>
<dbReference type="EMBL" id="CP003607">
    <property type="protein sequence ID" value="AFY81053.1"/>
    <property type="molecule type" value="Genomic_DNA"/>
</dbReference>
<evidence type="ECO:0000313" key="9">
    <source>
        <dbReference type="Proteomes" id="UP000010367"/>
    </source>
</evidence>
<evidence type="ECO:0000259" key="6">
    <source>
        <dbReference type="PROSITE" id="PS50111"/>
    </source>
</evidence>
<dbReference type="GO" id="GO:0004888">
    <property type="term" value="F:transmembrane signaling receptor activity"/>
    <property type="evidence" value="ECO:0007669"/>
    <property type="project" value="InterPro"/>
</dbReference>
<dbReference type="Pfam" id="PF00672">
    <property type="entry name" value="HAMP"/>
    <property type="match status" value="1"/>
</dbReference>
<dbReference type="CDD" id="cd06225">
    <property type="entry name" value="HAMP"/>
    <property type="match status" value="1"/>
</dbReference>